<sequence>MPGTRAYTDLPRNVRRRTEADAPGAPASADTRRAPLPQGRDLPPDVVRDIVGRLASQSHGHIRARTMLTVAAIRKEVYDEVRLAPAIIEPRAKSFMAERTIQFHFGSVDRMIESIRQMHDKAREPVTAWHREQAFSDMKPLPARDWRWMLGVPRSGGAPFRGTLQDIEERIQMFGALDGRQRMDVVERMLHIPDAQDRRSAQRLLAAVLEMAGPAEMQQWSRRIEEKRTEILHEEAARLEPLLSGEATYTRERLTAMELVERQFPLLFFRSRNTVFDRFMEGPDDVAKHAGLRALAGHLHALDTVRKERLFDAVVPALSPSGTRPQREALERLALQLGEFSDAKQAEFVQRVMADGDTARQTKMQGLLLGGVDARVPAILREALLSGLEAHPPGVARAAGTAAAIAEGAEGAGFGHLPPPQRERLARMGFADIQAAGGGEARGHLLRALASRFHHLGAGSRGNTIGLLVAGESSQDKAAGIAHVLAQAGARIPQAGEARLVQALLAGLDGPGQVPVVLRSPGFARLSPQHRQDLLHAAGIQDPSPWVPGFPMEGGVNHPREFLKALVHGLSHMDAGALQATVGSLPEATQREIGAAFEFELMMTNVWDRKEDHALLQAGLDVFEDVTPHPAVRDGTDATRRRLRALSRLPGDAEDGPGAGVS</sequence>
<reference evidence="2" key="1">
    <citation type="submission" date="2011-02" db="EMBL/GenBank/DDBJ databases">
        <title>Complete sequence of Acidovorax avenae subsp. avenae ATCC 19860.</title>
        <authorList>
            <consortium name="US DOE Joint Genome Institute"/>
            <person name="Lucas S."/>
            <person name="Copeland A."/>
            <person name="Lapidus A."/>
            <person name="Cheng J.-F."/>
            <person name="Goodwin L."/>
            <person name="Pitluck S."/>
            <person name="Chertkov O."/>
            <person name="Held B."/>
            <person name="Detter J.C."/>
            <person name="Han C."/>
            <person name="Tapia R."/>
            <person name="Land M."/>
            <person name="Hauser L."/>
            <person name="Kyrpides N."/>
            <person name="Ivanova N."/>
            <person name="Ovchinnikova G."/>
            <person name="Pagani I."/>
            <person name="Gordon S."/>
            <person name="Woyke T."/>
        </authorList>
    </citation>
    <scope>NUCLEOTIDE SEQUENCE</scope>
    <source>
        <strain evidence="2">ATCC 19860</strain>
    </source>
</reference>
<dbReference type="HOGENOM" id="CLU_414279_0_0_4"/>
<dbReference type="AlphaFoldDB" id="F0Q9K8"/>
<keyword evidence="3" id="KW-1185">Reference proteome</keyword>
<organism evidence="2 3">
    <name type="scientific">Paracidovorax avenae (strain ATCC 19860 / DSM 7227 / CCUG 15838 / JCM 20985 / LMG 2117 / NCPPB 1011)</name>
    <name type="common">Acidovorax avenae</name>
    <dbReference type="NCBI Taxonomy" id="643561"/>
    <lineage>
        <taxon>Bacteria</taxon>
        <taxon>Pseudomonadati</taxon>
        <taxon>Pseudomonadota</taxon>
        <taxon>Betaproteobacteria</taxon>
        <taxon>Burkholderiales</taxon>
        <taxon>Comamonadaceae</taxon>
        <taxon>Paracidovorax</taxon>
    </lineage>
</organism>
<feature type="region of interest" description="Disordered" evidence="1">
    <location>
        <begin position="1"/>
        <end position="43"/>
    </location>
</feature>
<proteinExistence type="predicted"/>
<gene>
    <name evidence="2" type="ordered locus">Acav_0892</name>
</gene>
<protein>
    <submittedName>
        <fullName evidence="2">Uncharacterized protein</fullName>
    </submittedName>
</protein>
<accession>F0Q9K8</accession>
<evidence type="ECO:0000313" key="2">
    <source>
        <dbReference type="EMBL" id="ADX44815.1"/>
    </source>
</evidence>
<name>F0Q9K8_PARA1</name>
<evidence type="ECO:0000256" key="1">
    <source>
        <dbReference type="SAM" id="MobiDB-lite"/>
    </source>
</evidence>
<dbReference type="Proteomes" id="UP000002482">
    <property type="component" value="Chromosome"/>
</dbReference>
<evidence type="ECO:0000313" key="3">
    <source>
        <dbReference type="Proteomes" id="UP000002482"/>
    </source>
</evidence>
<dbReference type="KEGG" id="aaa:Acav_0892"/>
<dbReference type="EMBL" id="CP002521">
    <property type="protein sequence ID" value="ADX44815.1"/>
    <property type="molecule type" value="Genomic_DNA"/>
</dbReference>